<dbReference type="CDD" id="cd02947">
    <property type="entry name" value="TRX_family"/>
    <property type="match status" value="1"/>
</dbReference>
<evidence type="ECO:0000256" key="7">
    <source>
        <dbReference type="NCBIfam" id="TIGR01068"/>
    </source>
</evidence>
<dbReference type="EMBL" id="CP048836">
    <property type="protein sequence ID" value="QID18167.1"/>
    <property type="molecule type" value="Genomic_DNA"/>
</dbReference>
<reference evidence="9 10" key="1">
    <citation type="submission" date="2020-02" db="EMBL/GenBank/DDBJ databases">
        <title>Nitrogenibacter mangrovi gen. nov., sp. nov. isolated from mangrove sediment, a denitrifying betaproteobacterium.</title>
        <authorList>
            <person name="Liao H."/>
            <person name="Tian Y."/>
        </authorList>
    </citation>
    <scope>NUCLEOTIDE SEQUENCE [LARGE SCALE GENOMIC DNA]</scope>
    <source>
        <strain evidence="9 10">M9-3-2</strain>
    </source>
</reference>
<dbReference type="SUPFAM" id="SSF52833">
    <property type="entry name" value="Thioredoxin-like"/>
    <property type="match status" value="1"/>
</dbReference>
<name>A0A6C1B3N4_9RHOO</name>
<gene>
    <name evidence="9" type="primary">trxC</name>
    <name evidence="9" type="ORF">G3580_11280</name>
</gene>
<proteinExistence type="inferred from homology"/>
<comment type="similarity">
    <text evidence="1">Belongs to the thioredoxin family.</text>
</comment>
<evidence type="ECO:0000256" key="3">
    <source>
        <dbReference type="ARBA" id="ARBA00022723"/>
    </source>
</evidence>
<accession>A0A6C1B3N4</accession>
<keyword evidence="5" id="KW-1015">Disulfide bond</keyword>
<evidence type="ECO:0000256" key="6">
    <source>
        <dbReference type="ARBA" id="ARBA00023284"/>
    </source>
</evidence>
<evidence type="ECO:0000259" key="8">
    <source>
        <dbReference type="PROSITE" id="PS51352"/>
    </source>
</evidence>
<dbReference type="InterPro" id="IPR013766">
    <property type="entry name" value="Thioredoxin_domain"/>
</dbReference>
<keyword evidence="4" id="KW-0249">Electron transport</keyword>
<dbReference type="PANTHER" id="PTHR45663:SF11">
    <property type="entry name" value="GEO12009P1"/>
    <property type="match status" value="1"/>
</dbReference>
<dbReference type="NCBIfam" id="NF008229">
    <property type="entry name" value="PRK10996.1"/>
    <property type="match status" value="1"/>
</dbReference>
<keyword evidence="2" id="KW-0813">Transport</keyword>
<dbReference type="GO" id="GO:0045454">
    <property type="term" value="P:cell redox homeostasis"/>
    <property type="evidence" value="ECO:0007669"/>
    <property type="project" value="TreeGrafter"/>
</dbReference>
<keyword evidence="6" id="KW-0676">Redox-active center</keyword>
<dbReference type="PROSITE" id="PS00194">
    <property type="entry name" value="THIOREDOXIN_1"/>
    <property type="match status" value="1"/>
</dbReference>
<evidence type="ECO:0000313" key="9">
    <source>
        <dbReference type="EMBL" id="QID18167.1"/>
    </source>
</evidence>
<dbReference type="Gene3D" id="2.30.30.380">
    <property type="entry name" value="Zn-finger domain of Sec23/24"/>
    <property type="match status" value="1"/>
</dbReference>
<dbReference type="AlphaFoldDB" id="A0A6C1B3N4"/>
<dbReference type="RefSeq" id="WP_173765565.1">
    <property type="nucleotide sequence ID" value="NZ_CP048836.1"/>
</dbReference>
<dbReference type="KEGG" id="azq:G3580_11280"/>
<dbReference type="PRINTS" id="PR00421">
    <property type="entry name" value="THIOREDOXIN"/>
</dbReference>
<dbReference type="GO" id="GO:0005829">
    <property type="term" value="C:cytosol"/>
    <property type="evidence" value="ECO:0007669"/>
    <property type="project" value="TreeGrafter"/>
</dbReference>
<dbReference type="InterPro" id="IPR036249">
    <property type="entry name" value="Thioredoxin-like_sf"/>
</dbReference>
<dbReference type="InterPro" id="IPR049299">
    <property type="entry name" value="Thio2_N"/>
</dbReference>
<protein>
    <recommendedName>
        <fullName evidence="7">Thioredoxin</fullName>
    </recommendedName>
</protein>
<evidence type="ECO:0000256" key="5">
    <source>
        <dbReference type="ARBA" id="ARBA00023157"/>
    </source>
</evidence>
<evidence type="ECO:0000256" key="4">
    <source>
        <dbReference type="ARBA" id="ARBA00022982"/>
    </source>
</evidence>
<dbReference type="GO" id="GO:0015035">
    <property type="term" value="F:protein-disulfide reductase activity"/>
    <property type="evidence" value="ECO:0007669"/>
    <property type="project" value="UniProtKB-UniRule"/>
</dbReference>
<dbReference type="PROSITE" id="PS51352">
    <property type="entry name" value="THIOREDOXIN_2"/>
    <property type="match status" value="1"/>
</dbReference>
<dbReference type="FunFam" id="3.40.30.10:FF:000001">
    <property type="entry name" value="Thioredoxin"/>
    <property type="match status" value="1"/>
</dbReference>
<keyword evidence="10" id="KW-1185">Reference proteome</keyword>
<evidence type="ECO:0000256" key="1">
    <source>
        <dbReference type="ARBA" id="ARBA00008987"/>
    </source>
</evidence>
<dbReference type="PANTHER" id="PTHR45663">
    <property type="entry name" value="GEO12009P1"/>
    <property type="match status" value="1"/>
</dbReference>
<dbReference type="GO" id="GO:0046872">
    <property type="term" value="F:metal ion binding"/>
    <property type="evidence" value="ECO:0007669"/>
    <property type="project" value="UniProtKB-KW"/>
</dbReference>
<dbReference type="NCBIfam" id="TIGR01068">
    <property type="entry name" value="thioredoxin"/>
    <property type="match status" value="1"/>
</dbReference>
<dbReference type="Gene3D" id="3.40.30.10">
    <property type="entry name" value="Glutaredoxin"/>
    <property type="match status" value="1"/>
</dbReference>
<feature type="domain" description="Thioredoxin" evidence="8">
    <location>
        <begin position="21"/>
        <end position="144"/>
    </location>
</feature>
<dbReference type="Pfam" id="PF00085">
    <property type="entry name" value="Thioredoxin"/>
    <property type="match status" value="1"/>
</dbReference>
<sequence length="144" mass="15773">MSTTVQVACPACGGINRLPEARLGERPNCGRCHQPLFTGQPIAADADTFERHVGRGDLPVLVDFWAPWCGPCRMMAPAFDAAARTLSPDVRLLKVNTEEQQALAARYAIRSIPTLILFENGREKARSSGAMNESQLVHWVRSQG</sequence>
<evidence type="ECO:0000313" key="10">
    <source>
        <dbReference type="Proteomes" id="UP000501991"/>
    </source>
</evidence>
<organism evidence="9 10">
    <name type="scientific">Nitrogeniibacter mangrovi</name>
    <dbReference type="NCBI Taxonomy" id="2016596"/>
    <lineage>
        <taxon>Bacteria</taxon>
        <taxon>Pseudomonadati</taxon>
        <taxon>Pseudomonadota</taxon>
        <taxon>Betaproteobacteria</taxon>
        <taxon>Rhodocyclales</taxon>
        <taxon>Zoogloeaceae</taxon>
        <taxon>Nitrogeniibacter</taxon>
    </lineage>
</organism>
<dbReference type="InterPro" id="IPR017937">
    <property type="entry name" value="Thioredoxin_CS"/>
</dbReference>
<evidence type="ECO:0000256" key="2">
    <source>
        <dbReference type="ARBA" id="ARBA00022448"/>
    </source>
</evidence>
<dbReference type="InterPro" id="IPR005746">
    <property type="entry name" value="Thioredoxin"/>
</dbReference>
<dbReference type="Proteomes" id="UP000501991">
    <property type="component" value="Chromosome"/>
</dbReference>
<dbReference type="Pfam" id="PF21352">
    <property type="entry name" value="Zn_ribbon_Thio2"/>
    <property type="match status" value="1"/>
</dbReference>
<keyword evidence="3" id="KW-0479">Metal-binding</keyword>